<organism evidence="9 10">
    <name type="scientific">Halorussus limi</name>
    <dbReference type="NCBI Taxonomy" id="2938695"/>
    <lineage>
        <taxon>Archaea</taxon>
        <taxon>Methanobacteriati</taxon>
        <taxon>Methanobacteriota</taxon>
        <taxon>Stenosarchaea group</taxon>
        <taxon>Halobacteria</taxon>
        <taxon>Halobacteriales</taxon>
        <taxon>Haladaptataceae</taxon>
        <taxon>Halorussus</taxon>
    </lineage>
</organism>
<dbReference type="KEGG" id="halx:M0R89_15860"/>
<keyword evidence="6" id="KW-1133">Transmembrane helix</keyword>
<dbReference type="InterPro" id="IPR004089">
    <property type="entry name" value="MCPsignal_dom"/>
</dbReference>
<feature type="transmembrane region" description="Helical" evidence="6">
    <location>
        <begin position="28"/>
        <end position="50"/>
    </location>
</feature>
<evidence type="ECO:0000256" key="1">
    <source>
        <dbReference type="ARBA" id="ARBA00023224"/>
    </source>
</evidence>
<dbReference type="GO" id="GO:0007165">
    <property type="term" value="P:signal transduction"/>
    <property type="evidence" value="ECO:0007669"/>
    <property type="project" value="UniProtKB-KW"/>
</dbReference>
<keyword evidence="4" id="KW-0175">Coiled coil</keyword>
<proteinExistence type="inferred from homology"/>
<dbReference type="PROSITE" id="PS50111">
    <property type="entry name" value="CHEMOTAXIS_TRANSDUC_2"/>
    <property type="match status" value="1"/>
</dbReference>
<dbReference type="Proteomes" id="UP000830729">
    <property type="component" value="Chromosome"/>
</dbReference>
<sequence length="803" mass="86066">MSKPNRKWLDGLTTRIERLLPARLRQSYAAKFGAVLLGVVLLMLVVGVYVQVQAGDIVREDTRAEISGAATDEAEALQKWVTRQRSTTRFLADSVGREMSTAERRALVEREFIDLSSEVQAIHYVDTSSGEVLASTTDSTVGTTPSASQAAWAGGSVSFDAPDDVVVTAPYRVGEEPVVAFATPTGEPNRMLVLTASLAERSHDLSSPTATGDIKVVNEDGTIVFDNRNNRLLKTYAGDSSVIQKGLVGESGVSGMPVLPMLDSGGNVRAYTPVVGTDWVLLYHVPTSDALAVQSNVSENILLMVLATVLGLALVGVTIGRGTARSLTEVADTADEIASGKLDVELPETTRDDEMGRLFESFESMRRYLNTVADQADALANQNFDADAFDESVPGTFGESLAQMRHDLEEMVTNIEQARAEAQSAKAEAEEMNDALERKAAEFGDVMERAAAGDLTQRMDPGSESEAMTEIAEEFNAMIAQLESTIADVSEFAETVAASSQEVTASTAEIEDASQQVSESTQVMSSAAEDQSDRLDATAGEMNDLSATIEEVAASADQVAQAATHTEELGQQGREAAQAAIDEMQRIESGTESTVAQMEELESDIARIGEVVELIRSIAEQTNMLALNANIEAANTDGSSDGFEVVANEVKDLANETKDAVGDIDDRIEDIQSGATRTVEDVRETREAVSEGTQTVREAQEALEEIVDNVEETTDGVREISDAADDQSTTTQEVVGMVDEITDISDETADEATDIAAATEEQTASLRQVSRSAEELAEKAESLAATVDRFEVHRERDPVAPRN</sequence>
<dbReference type="RefSeq" id="WP_248650050.1">
    <property type="nucleotide sequence ID" value="NZ_CP096659.1"/>
</dbReference>
<feature type="region of interest" description="Disordered" evidence="5">
    <location>
        <begin position="503"/>
        <end position="530"/>
    </location>
</feature>
<dbReference type="SUPFAM" id="SSF58104">
    <property type="entry name" value="Methyl-accepting chemotaxis protein (MCP) signaling domain"/>
    <property type="match status" value="1"/>
</dbReference>
<dbReference type="Pfam" id="PF00672">
    <property type="entry name" value="HAMP"/>
    <property type="match status" value="2"/>
</dbReference>
<dbReference type="InterPro" id="IPR003660">
    <property type="entry name" value="HAMP_dom"/>
</dbReference>
<accession>A0A8U0HSM6</accession>
<feature type="domain" description="HAMP" evidence="8">
    <location>
        <begin position="321"/>
        <end position="374"/>
    </location>
</feature>
<dbReference type="Gene3D" id="6.10.340.10">
    <property type="match status" value="1"/>
</dbReference>
<keyword evidence="6" id="KW-0472">Membrane</keyword>
<keyword evidence="6" id="KW-0812">Transmembrane</keyword>
<protein>
    <submittedName>
        <fullName evidence="9">Methyl-accepting chemotaxis protein</fullName>
    </submittedName>
</protein>
<dbReference type="EMBL" id="CP096659">
    <property type="protein sequence ID" value="UPV74000.1"/>
    <property type="molecule type" value="Genomic_DNA"/>
</dbReference>
<evidence type="ECO:0000313" key="9">
    <source>
        <dbReference type="EMBL" id="UPV74000.1"/>
    </source>
</evidence>
<dbReference type="Gene3D" id="6.10.250.1910">
    <property type="match status" value="1"/>
</dbReference>
<evidence type="ECO:0000259" key="7">
    <source>
        <dbReference type="PROSITE" id="PS50111"/>
    </source>
</evidence>
<evidence type="ECO:0000256" key="5">
    <source>
        <dbReference type="SAM" id="MobiDB-lite"/>
    </source>
</evidence>
<evidence type="ECO:0000313" key="10">
    <source>
        <dbReference type="Proteomes" id="UP000830729"/>
    </source>
</evidence>
<dbReference type="PANTHER" id="PTHR32089:SF112">
    <property type="entry name" value="LYSOZYME-LIKE PROTEIN-RELATED"/>
    <property type="match status" value="1"/>
</dbReference>
<dbReference type="SMART" id="SM00283">
    <property type="entry name" value="MA"/>
    <property type="match status" value="1"/>
</dbReference>
<dbReference type="GeneID" id="72186705"/>
<dbReference type="PROSITE" id="PS50885">
    <property type="entry name" value="HAMP"/>
    <property type="match status" value="2"/>
</dbReference>
<dbReference type="Pfam" id="PF00015">
    <property type="entry name" value="MCPsignal"/>
    <property type="match status" value="1"/>
</dbReference>
<gene>
    <name evidence="9" type="ORF">M0R89_15860</name>
</gene>
<evidence type="ECO:0000256" key="4">
    <source>
        <dbReference type="SAM" id="Coils"/>
    </source>
</evidence>
<evidence type="ECO:0000256" key="3">
    <source>
        <dbReference type="PROSITE-ProRule" id="PRU00284"/>
    </source>
</evidence>
<dbReference type="SUPFAM" id="SSF158472">
    <property type="entry name" value="HAMP domain-like"/>
    <property type="match status" value="1"/>
</dbReference>
<dbReference type="GO" id="GO:0016020">
    <property type="term" value="C:membrane"/>
    <property type="evidence" value="ECO:0007669"/>
    <property type="project" value="InterPro"/>
</dbReference>
<comment type="similarity">
    <text evidence="2">Belongs to the methyl-accepting chemotaxis (MCP) protein family.</text>
</comment>
<evidence type="ECO:0000256" key="2">
    <source>
        <dbReference type="ARBA" id="ARBA00029447"/>
    </source>
</evidence>
<evidence type="ECO:0000256" key="6">
    <source>
        <dbReference type="SAM" id="Phobius"/>
    </source>
</evidence>
<dbReference type="SMART" id="SM00304">
    <property type="entry name" value="HAMP"/>
    <property type="match status" value="3"/>
</dbReference>
<reference evidence="9 10" key="1">
    <citation type="submission" date="2022-04" db="EMBL/GenBank/DDBJ databases">
        <title>Diverse halophilic archaea isolated from saline environments.</title>
        <authorList>
            <person name="Cui H.-L."/>
        </authorList>
    </citation>
    <scope>NUCLEOTIDE SEQUENCE [LARGE SCALE GENOMIC DNA]</scope>
    <source>
        <strain evidence="9 10">XZYJT49</strain>
    </source>
</reference>
<feature type="coiled-coil region" evidence="4">
    <location>
        <begin position="401"/>
        <end position="446"/>
    </location>
</feature>
<dbReference type="CDD" id="cd11386">
    <property type="entry name" value="MCP_signal"/>
    <property type="match status" value="1"/>
</dbReference>
<feature type="domain" description="HAMP" evidence="8">
    <location>
        <begin position="434"/>
        <end position="487"/>
    </location>
</feature>
<dbReference type="CDD" id="cd06225">
    <property type="entry name" value="HAMP"/>
    <property type="match status" value="2"/>
</dbReference>
<feature type="compositionally biased region" description="Polar residues" evidence="5">
    <location>
        <begin position="503"/>
        <end position="529"/>
    </location>
</feature>
<evidence type="ECO:0000259" key="8">
    <source>
        <dbReference type="PROSITE" id="PS50885"/>
    </source>
</evidence>
<keyword evidence="1 3" id="KW-0807">Transducer</keyword>
<dbReference type="Gene3D" id="1.10.287.950">
    <property type="entry name" value="Methyl-accepting chemotaxis protein"/>
    <property type="match status" value="1"/>
</dbReference>
<keyword evidence="10" id="KW-1185">Reference proteome</keyword>
<name>A0A8U0HSM6_9EURY</name>
<feature type="domain" description="Methyl-accepting transducer" evidence="7">
    <location>
        <begin position="506"/>
        <end position="742"/>
    </location>
</feature>
<dbReference type="PANTHER" id="PTHR32089">
    <property type="entry name" value="METHYL-ACCEPTING CHEMOTAXIS PROTEIN MCPB"/>
    <property type="match status" value="1"/>
</dbReference>
<dbReference type="AlphaFoldDB" id="A0A8U0HSM6"/>